<evidence type="ECO:0000313" key="2">
    <source>
        <dbReference type="EMBL" id="ETO02737.1"/>
    </source>
</evidence>
<dbReference type="SMART" id="SM00707">
    <property type="entry name" value="RPEL"/>
    <property type="match status" value="2"/>
</dbReference>
<organism evidence="2 3">
    <name type="scientific">Reticulomyxa filosa</name>
    <dbReference type="NCBI Taxonomy" id="46433"/>
    <lineage>
        <taxon>Eukaryota</taxon>
        <taxon>Sar</taxon>
        <taxon>Rhizaria</taxon>
        <taxon>Retaria</taxon>
        <taxon>Foraminifera</taxon>
        <taxon>Monothalamids</taxon>
        <taxon>Reticulomyxidae</taxon>
        <taxon>Reticulomyxa</taxon>
    </lineage>
</organism>
<keyword evidence="1" id="KW-0677">Repeat</keyword>
<evidence type="ECO:0000313" key="3">
    <source>
        <dbReference type="Proteomes" id="UP000023152"/>
    </source>
</evidence>
<proteinExistence type="predicted"/>
<dbReference type="OrthoDB" id="197676at2759"/>
<reference evidence="2 3" key="1">
    <citation type="journal article" date="2013" name="Curr. Biol.">
        <title>The Genome of the Foraminiferan Reticulomyxa filosa.</title>
        <authorList>
            <person name="Glockner G."/>
            <person name="Hulsmann N."/>
            <person name="Schleicher M."/>
            <person name="Noegel A.A."/>
            <person name="Eichinger L."/>
            <person name="Gallinger C."/>
            <person name="Pawlowski J."/>
            <person name="Sierra R."/>
            <person name="Euteneuer U."/>
            <person name="Pillet L."/>
            <person name="Moustafa A."/>
            <person name="Platzer M."/>
            <person name="Groth M."/>
            <person name="Szafranski K."/>
            <person name="Schliwa M."/>
        </authorList>
    </citation>
    <scope>NUCLEOTIDE SEQUENCE [LARGE SCALE GENOMIC DNA]</scope>
</reference>
<dbReference type="EMBL" id="ASPP01035029">
    <property type="protein sequence ID" value="ETO02737.1"/>
    <property type="molecule type" value="Genomic_DNA"/>
</dbReference>
<protein>
    <submittedName>
        <fullName evidence="2">Uncharacterized protein</fullName>
    </submittedName>
</protein>
<accession>X6LNL1</accession>
<feature type="non-terminal residue" evidence="2">
    <location>
        <position position="135"/>
    </location>
</feature>
<sequence>SFSFDEHSNNSQIAALFTSNYNNNNNNNKQTKIKIKMKLQQRPTIQEMRSRGILFDHPNISPQLIARAIKRARDKAKHILRAFLTTRPNVRELQNKNILIHVEAYTKHKRELSADLQHKIRMRPSLQDTPQANGG</sequence>
<dbReference type="Gene3D" id="6.10.140.2130">
    <property type="match status" value="2"/>
</dbReference>
<gene>
    <name evidence="2" type="ORF">RFI_34676</name>
</gene>
<dbReference type="AlphaFoldDB" id="X6LNL1"/>
<name>X6LNL1_RETFI</name>
<dbReference type="InterPro" id="IPR004018">
    <property type="entry name" value="RPEL_repeat"/>
</dbReference>
<dbReference type="Proteomes" id="UP000023152">
    <property type="component" value="Unassembled WGS sequence"/>
</dbReference>
<feature type="non-terminal residue" evidence="2">
    <location>
        <position position="1"/>
    </location>
</feature>
<comment type="caution">
    <text evidence="2">The sequence shown here is derived from an EMBL/GenBank/DDBJ whole genome shotgun (WGS) entry which is preliminary data.</text>
</comment>
<keyword evidence="3" id="KW-1185">Reference proteome</keyword>
<evidence type="ECO:0000256" key="1">
    <source>
        <dbReference type="ARBA" id="ARBA00022737"/>
    </source>
</evidence>